<accession>A0A511D6V0</accession>
<reference evidence="2 3" key="1">
    <citation type="submission" date="2019-07" db="EMBL/GenBank/DDBJ databases">
        <title>Whole genome shotgun sequence of Pseudonocardia asaccharolytica NBRC 16224.</title>
        <authorList>
            <person name="Hosoyama A."/>
            <person name="Uohara A."/>
            <person name="Ohji S."/>
            <person name="Ichikawa N."/>
        </authorList>
    </citation>
    <scope>NUCLEOTIDE SEQUENCE [LARGE SCALE GENOMIC DNA]</scope>
    <source>
        <strain evidence="2 3">NBRC 16224</strain>
    </source>
</reference>
<dbReference type="EMBL" id="BJVI01000035">
    <property type="protein sequence ID" value="GEL19334.1"/>
    <property type="molecule type" value="Genomic_DNA"/>
</dbReference>
<evidence type="ECO:0000256" key="1">
    <source>
        <dbReference type="SAM" id="Phobius"/>
    </source>
</evidence>
<keyword evidence="1" id="KW-0472">Membrane</keyword>
<sequence length="88" mass="9437">MTAATARAVWPAAVTGAAAVTFWVVALATGPWWGWLLPVVAAAVAAAWGWLGGLVADQRAEMRQLRCPPQECRCLRHTAIPTRTREVA</sequence>
<protein>
    <submittedName>
        <fullName evidence="2">Uncharacterized protein</fullName>
    </submittedName>
</protein>
<dbReference type="RefSeq" id="WP_028930571.1">
    <property type="nucleotide sequence ID" value="NZ_AUII01000012.1"/>
</dbReference>
<evidence type="ECO:0000313" key="3">
    <source>
        <dbReference type="Proteomes" id="UP000321328"/>
    </source>
</evidence>
<gene>
    <name evidence="2" type="ORF">PA7_31710</name>
</gene>
<keyword evidence="3" id="KW-1185">Reference proteome</keyword>
<dbReference type="Proteomes" id="UP000321328">
    <property type="component" value="Unassembled WGS sequence"/>
</dbReference>
<keyword evidence="1" id="KW-1133">Transmembrane helix</keyword>
<feature type="transmembrane region" description="Helical" evidence="1">
    <location>
        <begin position="32"/>
        <end position="56"/>
    </location>
</feature>
<comment type="caution">
    <text evidence="2">The sequence shown here is derived from an EMBL/GenBank/DDBJ whole genome shotgun (WGS) entry which is preliminary data.</text>
</comment>
<evidence type="ECO:0000313" key="2">
    <source>
        <dbReference type="EMBL" id="GEL19334.1"/>
    </source>
</evidence>
<name>A0A511D6V0_9PSEU</name>
<dbReference type="STRING" id="1123024.GCA_000423625_02865"/>
<proteinExistence type="predicted"/>
<dbReference type="AlphaFoldDB" id="A0A511D6V0"/>
<organism evidence="2 3">
    <name type="scientific">Pseudonocardia asaccharolytica DSM 44247 = NBRC 16224</name>
    <dbReference type="NCBI Taxonomy" id="1123024"/>
    <lineage>
        <taxon>Bacteria</taxon>
        <taxon>Bacillati</taxon>
        <taxon>Actinomycetota</taxon>
        <taxon>Actinomycetes</taxon>
        <taxon>Pseudonocardiales</taxon>
        <taxon>Pseudonocardiaceae</taxon>
        <taxon>Pseudonocardia</taxon>
    </lineage>
</organism>
<feature type="transmembrane region" description="Helical" evidence="1">
    <location>
        <begin position="7"/>
        <end position="26"/>
    </location>
</feature>
<keyword evidence="1" id="KW-0812">Transmembrane</keyword>